<dbReference type="RefSeq" id="WP_148697916.1">
    <property type="nucleotide sequence ID" value="NZ_CP017834.1"/>
</dbReference>
<feature type="transmembrane region" description="Helical" evidence="1">
    <location>
        <begin position="23"/>
        <end position="41"/>
    </location>
</feature>
<feature type="transmembrane region" description="Helical" evidence="1">
    <location>
        <begin position="77"/>
        <end position="98"/>
    </location>
</feature>
<keyword evidence="3" id="KW-1185">Reference proteome</keyword>
<reference evidence="2 3" key="1">
    <citation type="submission" date="2016-10" db="EMBL/GenBank/DDBJ databases">
        <title>Silvanigrella aquatica sp. nov., isolated from a freshwater lake located in the Black Forest, Germany, description of Silvanigrellaceae fam. nov., Silvanigrellales ord. nov., reclassification of the order Bdellovibrionales in the class Oligoflexia, reclassification of the families Bacteriovoracaceae and Halobacteriovoraceae in the new order Bacteriovoracales ord. nov., and reclassification of the family Pseudobacteriovoracaceae in the order Oligoflexiales.</title>
        <authorList>
            <person name="Hahn M.W."/>
            <person name="Schmidt J."/>
            <person name="Koll U."/>
            <person name="Rohde M."/>
            <person name="Verbag S."/>
            <person name="Pitt A."/>
            <person name="Nakai R."/>
            <person name="Naganuma T."/>
            <person name="Lang E."/>
        </authorList>
    </citation>
    <scope>NUCLEOTIDE SEQUENCE [LARGE SCALE GENOMIC DNA]</scope>
    <source>
        <strain evidence="2 3">MWH-Nonnen-W8red</strain>
    </source>
</reference>
<dbReference type="AlphaFoldDB" id="A0A1L4D1T1"/>
<organism evidence="2 3">
    <name type="scientific">Silvanigrella aquatica</name>
    <dbReference type="NCBI Taxonomy" id="1915309"/>
    <lineage>
        <taxon>Bacteria</taxon>
        <taxon>Pseudomonadati</taxon>
        <taxon>Bdellovibrionota</taxon>
        <taxon>Oligoflexia</taxon>
        <taxon>Silvanigrellales</taxon>
        <taxon>Silvanigrellaceae</taxon>
        <taxon>Silvanigrella</taxon>
    </lineage>
</organism>
<evidence type="ECO:0000256" key="1">
    <source>
        <dbReference type="SAM" id="Phobius"/>
    </source>
</evidence>
<feature type="transmembrane region" description="Helical" evidence="1">
    <location>
        <begin position="136"/>
        <end position="160"/>
    </location>
</feature>
<accession>A0A1L4D1T1</accession>
<dbReference type="EMBL" id="CP017834">
    <property type="protein sequence ID" value="APJ04163.1"/>
    <property type="molecule type" value="Genomic_DNA"/>
</dbReference>
<feature type="transmembrane region" description="Helical" evidence="1">
    <location>
        <begin position="172"/>
        <end position="189"/>
    </location>
</feature>
<dbReference type="STRING" id="1915309.AXG55_09710"/>
<evidence type="ECO:0000313" key="3">
    <source>
        <dbReference type="Proteomes" id="UP000184731"/>
    </source>
</evidence>
<dbReference type="Proteomes" id="UP000184731">
    <property type="component" value="Chromosome"/>
</dbReference>
<keyword evidence="1" id="KW-0472">Membrane</keyword>
<name>A0A1L4D1T1_9BACT</name>
<keyword evidence="1" id="KW-0812">Transmembrane</keyword>
<dbReference type="KEGG" id="saqi:AXG55_09710"/>
<evidence type="ECO:0000313" key="2">
    <source>
        <dbReference type="EMBL" id="APJ04163.1"/>
    </source>
</evidence>
<gene>
    <name evidence="2" type="ORF">AXG55_09710</name>
</gene>
<proteinExistence type="predicted"/>
<feature type="transmembrane region" description="Helical" evidence="1">
    <location>
        <begin position="110"/>
        <end position="130"/>
    </location>
</feature>
<protein>
    <submittedName>
        <fullName evidence="2">Uncharacterized protein</fullName>
    </submittedName>
</protein>
<keyword evidence="1" id="KW-1133">Transmembrane helix</keyword>
<sequence length="574" mass="66941">MNKHSFSKSTISNISKFSIDKNYFYFIIPAIISYVSIKTILDILNWKNNVSIYFPKNLFIESISNPSIYSILKLSSVLFIAILIPTIIFRFCVGIILIKSQIKVQRFFSFLITLIFIFTAKNDGFYFGINNLNSEIIISLSKLINITLFYFILISLIMLFININNKNANKRMRTYFIFFICIFYLIYDWRKTSNFREETKKNMENSELIFIVDNTTEKDLNNLKKTYNYNYLKENFKLQEDNISLVSNNNASNFTSLITALLPYESGIRNEIPSNSNIIYLKNFIENYRRKDKFIYISNIGNPSSLGGIINNFDGGVTCDNDLNSIFKYSMLENLNPLLVFLTPSMLLNYTPSSLCLNSYLDREQLVLADLYKGINSPTSKNKIIISFIDPKIGAINILKIIEKINETLESEKFNTKMLYLDSHSMFAKLITLRKTKIEDKKYLTINQIAEKELINYPQKDLEVYQEKNKENISLNKASFIDNRLSYNLNDSTIYSMNLERKIDCYNTDQKLLSSSFYEKISNDIPQKITLKKNMQNNDEICDKIIEDSFKNDFSLMLSDTLFKKMFVVISDKL</sequence>
<dbReference type="OrthoDB" id="5291789at2"/>